<dbReference type="PANTHER" id="PTHR47504:SF5">
    <property type="entry name" value="RIGHT ORIGIN-BINDING PROTEIN"/>
    <property type="match status" value="1"/>
</dbReference>
<dbReference type="SUPFAM" id="SSF55136">
    <property type="entry name" value="Probable bacterial effector-binding domain"/>
    <property type="match status" value="1"/>
</dbReference>
<dbReference type="InterPro" id="IPR050959">
    <property type="entry name" value="MarA-like"/>
</dbReference>
<dbReference type="InterPro" id="IPR009057">
    <property type="entry name" value="Homeodomain-like_sf"/>
</dbReference>
<keyword evidence="2" id="KW-0238">DNA-binding</keyword>
<dbReference type="InterPro" id="IPR018062">
    <property type="entry name" value="HTH_AraC-typ_CS"/>
</dbReference>
<dbReference type="PROSITE" id="PS00041">
    <property type="entry name" value="HTH_ARAC_FAMILY_1"/>
    <property type="match status" value="1"/>
</dbReference>
<dbReference type="InterPro" id="IPR018060">
    <property type="entry name" value="HTH_AraC"/>
</dbReference>
<dbReference type="GO" id="GO:0003700">
    <property type="term" value="F:DNA-binding transcription factor activity"/>
    <property type="evidence" value="ECO:0007669"/>
    <property type="project" value="InterPro"/>
</dbReference>
<dbReference type="SUPFAM" id="SSF46689">
    <property type="entry name" value="Homeodomain-like"/>
    <property type="match status" value="2"/>
</dbReference>
<dbReference type="Gene3D" id="1.10.10.60">
    <property type="entry name" value="Homeodomain-like"/>
    <property type="match status" value="2"/>
</dbReference>
<evidence type="ECO:0000259" key="4">
    <source>
        <dbReference type="PROSITE" id="PS01124"/>
    </source>
</evidence>
<evidence type="ECO:0000256" key="1">
    <source>
        <dbReference type="ARBA" id="ARBA00023015"/>
    </source>
</evidence>
<dbReference type="InterPro" id="IPR029442">
    <property type="entry name" value="GyrI-like"/>
</dbReference>
<keyword evidence="3" id="KW-0804">Transcription</keyword>
<accession>A0A2V3XYI0</accession>
<sequence>MHAWESIQKTLNYIEEHIGEEIQIEELADLAGLSLFYYQRLFARLVKKPVREYVKLRRLARACESLRNKENSILNVAVEFGFGGRETFTRAFKDTYGITPAQYRDKPVGLMNYDKPDLSLNYRMVDEGVPLIGEGLVLEYNRRTLKEPVNFLGVVGYYSFSKGKMMGERTGVDESDAIWKQFFDALKDIPHIPGGLILGVSYHGDAPDGYSTYFIGVEPCEEDSRFVSWQLPAREYVVCSFEADNPKQLMASMGKMMKFTRGWLKSHGLIADGFFPEMYDHHTPEMAYMEMWIPFRARNGSE</sequence>
<dbReference type="PRINTS" id="PR00032">
    <property type="entry name" value="HTHARAC"/>
</dbReference>
<dbReference type="GeneID" id="86063533"/>
<evidence type="ECO:0000256" key="3">
    <source>
        <dbReference type="ARBA" id="ARBA00023163"/>
    </source>
</evidence>
<dbReference type="PANTHER" id="PTHR47504">
    <property type="entry name" value="RIGHT ORIGIN-BINDING PROTEIN"/>
    <property type="match status" value="1"/>
</dbReference>
<evidence type="ECO:0000313" key="5">
    <source>
        <dbReference type="EMBL" id="PXX49648.1"/>
    </source>
</evidence>
<name>A0A2V3XYI0_9FIRM</name>
<evidence type="ECO:0000256" key="2">
    <source>
        <dbReference type="ARBA" id="ARBA00023125"/>
    </source>
</evidence>
<keyword evidence="6" id="KW-1185">Reference proteome</keyword>
<proteinExistence type="predicted"/>
<organism evidence="5 6">
    <name type="scientific">Hungatella effluvii</name>
    <dbReference type="NCBI Taxonomy" id="1096246"/>
    <lineage>
        <taxon>Bacteria</taxon>
        <taxon>Bacillati</taxon>
        <taxon>Bacillota</taxon>
        <taxon>Clostridia</taxon>
        <taxon>Lachnospirales</taxon>
        <taxon>Lachnospiraceae</taxon>
        <taxon>Hungatella</taxon>
    </lineage>
</organism>
<keyword evidence="1" id="KW-0805">Transcription regulation</keyword>
<dbReference type="GO" id="GO:0043565">
    <property type="term" value="F:sequence-specific DNA binding"/>
    <property type="evidence" value="ECO:0007669"/>
    <property type="project" value="InterPro"/>
</dbReference>
<dbReference type="Pfam" id="PF12833">
    <property type="entry name" value="HTH_18"/>
    <property type="match status" value="1"/>
</dbReference>
<dbReference type="EMBL" id="QJKD01000013">
    <property type="protein sequence ID" value="PXX49648.1"/>
    <property type="molecule type" value="Genomic_DNA"/>
</dbReference>
<dbReference type="Proteomes" id="UP000248057">
    <property type="component" value="Unassembled WGS sequence"/>
</dbReference>
<gene>
    <name evidence="5" type="ORF">DFR60_11333</name>
</gene>
<dbReference type="RefSeq" id="WP_110324731.1">
    <property type="nucleotide sequence ID" value="NZ_QJKD01000013.1"/>
</dbReference>
<reference evidence="5 6" key="1">
    <citation type="submission" date="2018-05" db="EMBL/GenBank/DDBJ databases">
        <title>Genomic Encyclopedia of Type Strains, Phase IV (KMG-IV): sequencing the most valuable type-strain genomes for metagenomic binning, comparative biology and taxonomic classification.</title>
        <authorList>
            <person name="Goeker M."/>
        </authorList>
    </citation>
    <scope>NUCLEOTIDE SEQUENCE [LARGE SCALE GENOMIC DNA]</scope>
    <source>
        <strain evidence="5 6">DSM 24995</strain>
    </source>
</reference>
<dbReference type="Gene3D" id="3.20.80.10">
    <property type="entry name" value="Regulatory factor, effector binding domain"/>
    <property type="match status" value="1"/>
</dbReference>
<dbReference type="SMART" id="SM00342">
    <property type="entry name" value="HTH_ARAC"/>
    <property type="match status" value="1"/>
</dbReference>
<dbReference type="AlphaFoldDB" id="A0A2V3XYI0"/>
<protein>
    <submittedName>
        <fullName evidence="5">AraC family transcriptional regulator</fullName>
    </submittedName>
</protein>
<dbReference type="InterPro" id="IPR020449">
    <property type="entry name" value="Tscrpt_reg_AraC-type_HTH"/>
</dbReference>
<dbReference type="Pfam" id="PF06445">
    <property type="entry name" value="GyrI-like"/>
    <property type="match status" value="1"/>
</dbReference>
<feature type="domain" description="HTH araC/xylS-type" evidence="4">
    <location>
        <begin position="8"/>
        <end position="106"/>
    </location>
</feature>
<comment type="caution">
    <text evidence="5">The sequence shown here is derived from an EMBL/GenBank/DDBJ whole genome shotgun (WGS) entry which is preliminary data.</text>
</comment>
<dbReference type="PROSITE" id="PS01124">
    <property type="entry name" value="HTH_ARAC_FAMILY_2"/>
    <property type="match status" value="1"/>
</dbReference>
<evidence type="ECO:0000313" key="6">
    <source>
        <dbReference type="Proteomes" id="UP000248057"/>
    </source>
</evidence>
<dbReference type="InterPro" id="IPR011256">
    <property type="entry name" value="Reg_factor_effector_dom_sf"/>
</dbReference>